<dbReference type="SUPFAM" id="SSF52540">
    <property type="entry name" value="P-loop containing nucleoside triphosphate hydrolases"/>
    <property type="match status" value="1"/>
</dbReference>
<dbReference type="Pfam" id="PF06472">
    <property type="entry name" value="ABC_membrane_2"/>
    <property type="match status" value="1"/>
</dbReference>
<dbReference type="SUPFAM" id="SSF90123">
    <property type="entry name" value="ABC transporter transmembrane region"/>
    <property type="match status" value="1"/>
</dbReference>
<dbReference type="InterPro" id="IPR011527">
    <property type="entry name" value="ABC1_TM_dom"/>
</dbReference>
<dbReference type="PROSITE" id="PS50893">
    <property type="entry name" value="ABC_TRANSPORTER_2"/>
    <property type="match status" value="1"/>
</dbReference>
<dbReference type="RefSeq" id="WP_113667653.1">
    <property type="nucleotide sequence ID" value="NZ_BBJS01000063.1"/>
</dbReference>
<feature type="domain" description="ABC transmembrane type-1" evidence="11">
    <location>
        <begin position="51"/>
        <end position="355"/>
    </location>
</feature>
<dbReference type="GO" id="GO:0005886">
    <property type="term" value="C:plasma membrane"/>
    <property type="evidence" value="ECO:0007669"/>
    <property type="project" value="UniProtKB-SubCell"/>
</dbReference>
<dbReference type="InterPro" id="IPR050835">
    <property type="entry name" value="ABC_transporter_sub-D"/>
</dbReference>
<dbReference type="Gene3D" id="3.40.50.300">
    <property type="entry name" value="P-loop containing nucleotide triphosphate hydrolases"/>
    <property type="match status" value="1"/>
</dbReference>
<keyword evidence="3 9" id="KW-0812">Transmembrane</keyword>
<evidence type="ECO:0000256" key="1">
    <source>
        <dbReference type="ARBA" id="ARBA00004651"/>
    </source>
</evidence>
<dbReference type="SMART" id="SM00382">
    <property type="entry name" value="AAA"/>
    <property type="match status" value="1"/>
</dbReference>
<feature type="domain" description="ABC transporter" evidence="10">
    <location>
        <begin position="390"/>
        <end position="597"/>
    </location>
</feature>
<dbReference type="InterPro" id="IPR003439">
    <property type="entry name" value="ABC_transporter-like_ATP-bd"/>
</dbReference>
<dbReference type="InterPro" id="IPR003593">
    <property type="entry name" value="AAA+_ATPase"/>
</dbReference>
<feature type="region of interest" description="Disordered" evidence="8">
    <location>
        <begin position="1"/>
        <end position="23"/>
    </location>
</feature>
<dbReference type="GO" id="GO:0016887">
    <property type="term" value="F:ATP hydrolysis activity"/>
    <property type="evidence" value="ECO:0007669"/>
    <property type="project" value="InterPro"/>
</dbReference>
<evidence type="ECO:0000256" key="4">
    <source>
        <dbReference type="ARBA" id="ARBA00022741"/>
    </source>
</evidence>
<evidence type="ECO:0000256" key="5">
    <source>
        <dbReference type="ARBA" id="ARBA00022840"/>
    </source>
</evidence>
<dbReference type="InterPro" id="IPR027417">
    <property type="entry name" value="P-loop_NTPase"/>
</dbReference>
<keyword evidence="13" id="KW-1185">Reference proteome</keyword>
<evidence type="ECO:0000313" key="12">
    <source>
        <dbReference type="EMBL" id="GAN15727.1"/>
    </source>
</evidence>
<sequence length="600" mass="66789">MMPQPSQSGEVRRETGLAPPQSTTARWRDAWRLVRGYWTSSDWKFAWFALITLFFFQFGTAFILLRTNRWQRQFFDAIEQREADQLVPLMIIFLGIMAMQVLMIMTENFVDGLLSIRWRTYLTRDYLNRWMSRNRYAEIERLRIIDNPDQRIADDLNAITAALGMTVGALHIVMRLIGSIVTGITFAMVLLETAPPIRVSLGGMAFSIPGSTVWYAVAYALIGSYLTARIGQPFIRAMMRQQHREADFRSGLIHVRRNAAQIGLAGAVSTERQALEYSFDAVRLNFRSVIYSSLGITAAGSVYDRLGTVLPLFIMVPTYFAGGMSFGQLMAGREAFGQLGMQLGYFVKSYQLIGQQISYFNRIKGLDDAIDDACPAGITVGAGAPPGVALATQDLTLHRPHGEALVAVGDWRVGEGERWALCGASAAGKSTLIRALAGLWPDGAGRVTMANDSRAMFVPQRLYLPLGTLKAAICFPDRPEAHDDAAVHALLEQVRLGHLADEIHGLRLWQEELSPGEQQRLALARILLHRPTLLVLDEATSALDAENARYFYDRLSVSLPQATIISVIHDEALLPYHTHRLSFADGRVRSSRIENVIGRG</sequence>
<evidence type="ECO:0000256" key="6">
    <source>
        <dbReference type="ARBA" id="ARBA00022989"/>
    </source>
</evidence>
<evidence type="ECO:0000259" key="11">
    <source>
        <dbReference type="PROSITE" id="PS50929"/>
    </source>
</evidence>
<keyword evidence="4" id="KW-0547">Nucleotide-binding</keyword>
<dbReference type="CDD" id="cd03223">
    <property type="entry name" value="ABCD_peroxisomal_ALDP"/>
    <property type="match status" value="1"/>
</dbReference>
<evidence type="ECO:0000259" key="10">
    <source>
        <dbReference type="PROSITE" id="PS50893"/>
    </source>
</evidence>
<keyword evidence="7 9" id="KW-0472">Membrane</keyword>
<dbReference type="PANTHER" id="PTHR11384">
    <property type="entry name" value="ATP-BINDING CASSETTE, SUB-FAMILY D MEMBER"/>
    <property type="match status" value="1"/>
</dbReference>
<dbReference type="Gene3D" id="1.20.1560.10">
    <property type="entry name" value="ABC transporter type 1, transmembrane domain"/>
    <property type="match status" value="1"/>
</dbReference>
<feature type="transmembrane region" description="Helical" evidence="9">
    <location>
        <begin position="203"/>
        <end position="226"/>
    </location>
</feature>
<keyword evidence="2" id="KW-0813">Transport</keyword>
<dbReference type="GO" id="GO:0005524">
    <property type="term" value="F:ATP binding"/>
    <property type="evidence" value="ECO:0007669"/>
    <property type="project" value="UniProtKB-KW"/>
</dbReference>
<accession>A0A0C9NHM9</accession>
<feature type="transmembrane region" description="Helical" evidence="9">
    <location>
        <begin position="86"/>
        <end position="105"/>
    </location>
</feature>
<dbReference type="PANTHER" id="PTHR11384:SF59">
    <property type="entry name" value="LYSOSOMAL COBALAMIN TRANSPORTER ABCD4"/>
    <property type="match status" value="1"/>
</dbReference>
<name>A0A0C9NHM9_SPHPI</name>
<reference evidence="12 13" key="1">
    <citation type="submission" date="2014-08" db="EMBL/GenBank/DDBJ databases">
        <title>Whole genome shotgun sequence of Sphingomonas paucimobilis NBRC 13935.</title>
        <authorList>
            <person name="Hosoyama A."/>
            <person name="Hashimoto M."/>
            <person name="Hosoyama Y."/>
            <person name="Noguchi M."/>
            <person name="Uohara A."/>
            <person name="Ohji S."/>
            <person name="Katano-Makiyama Y."/>
            <person name="Ichikawa N."/>
            <person name="Kimura A."/>
            <person name="Yamazoe A."/>
            <person name="Fujita N."/>
        </authorList>
    </citation>
    <scope>NUCLEOTIDE SEQUENCE [LARGE SCALE GENOMIC DNA]</scope>
    <source>
        <strain evidence="12 13">NBRC 13935</strain>
    </source>
</reference>
<feature type="transmembrane region" description="Helical" evidence="9">
    <location>
        <begin position="45"/>
        <end position="65"/>
    </location>
</feature>
<evidence type="ECO:0000256" key="7">
    <source>
        <dbReference type="ARBA" id="ARBA00023136"/>
    </source>
</evidence>
<gene>
    <name evidence="12" type="ORF">SP6_63_00420</name>
</gene>
<dbReference type="InterPro" id="IPR036640">
    <property type="entry name" value="ABC1_TM_sf"/>
</dbReference>
<comment type="subcellular location">
    <subcellularLocation>
        <location evidence="1">Cell membrane</location>
        <topology evidence="1">Multi-pass membrane protein</topology>
    </subcellularLocation>
</comment>
<feature type="transmembrane region" description="Helical" evidence="9">
    <location>
        <begin position="172"/>
        <end position="191"/>
    </location>
</feature>
<dbReference type="GeneID" id="78528548"/>
<dbReference type="Proteomes" id="UP000032025">
    <property type="component" value="Unassembled WGS sequence"/>
</dbReference>
<evidence type="ECO:0000256" key="2">
    <source>
        <dbReference type="ARBA" id="ARBA00022448"/>
    </source>
</evidence>
<keyword evidence="5" id="KW-0067">ATP-binding</keyword>
<evidence type="ECO:0000313" key="13">
    <source>
        <dbReference type="Proteomes" id="UP000032025"/>
    </source>
</evidence>
<evidence type="ECO:0000256" key="8">
    <source>
        <dbReference type="SAM" id="MobiDB-lite"/>
    </source>
</evidence>
<evidence type="ECO:0000256" key="3">
    <source>
        <dbReference type="ARBA" id="ARBA00022692"/>
    </source>
</evidence>
<comment type="caution">
    <text evidence="12">The sequence shown here is derived from an EMBL/GenBank/DDBJ whole genome shotgun (WGS) entry which is preliminary data.</text>
</comment>
<organism evidence="12 13">
    <name type="scientific">Sphingomonas paucimobilis NBRC 13935</name>
    <dbReference type="NCBI Taxonomy" id="1219050"/>
    <lineage>
        <taxon>Bacteria</taxon>
        <taxon>Pseudomonadati</taxon>
        <taxon>Pseudomonadota</taxon>
        <taxon>Alphaproteobacteria</taxon>
        <taxon>Sphingomonadales</taxon>
        <taxon>Sphingomonadaceae</taxon>
        <taxon>Sphingomonas</taxon>
    </lineage>
</organism>
<dbReference type="GO" id="GO:0140359">
    <property type="term" value="F:ABC-type transporter activity"/>
    <property type="evidence" value="ECO:0007669"/>
    <property type="project" value="InterPro"/>
</dbReference>
<evidence type="ECO:0000256" key="9">
    <source>
        <dbReference type="SAM" id="Phobius"/>
    </source>
</evidence>
<proteinExistence type="predicted"/>
<dbReference type="Pfam" id="PF00005">
    <property type="entry name" value="ABC_tran"/>
    <property type="match status" value="1"/>
</dbReference>
<dbReference type="PROSITE" id="PS00211">
    <property type="entry name" value="ABC_TRANSPORTER_1"/>
    <property type="match status" value="1"/>
</dbReference>
<dbReference type="PROSITE" id="PS50929">
    <property type="entry name" value="ABC_TM1F"/>
    <property type="match status" value="1"/>
</dbReference>
<dbReference type="AlphaFoldDB" id="A0A0C9NHM9"/>
<keyword evidence="6 9" id="KW-1133">Transmembrane helix</keyword>
<dbReference type="EMBL" id="BBJS01000063">
    <property type="protein sequence ID" value="GAN15727.1"/>
    <property type="molecule type" value="Genomic_DNA"/>
</dbReference>
<dbReference type="InterPro" id="IPR017871">
    <property type="entry name" value="ABC_transporter-like_CS"/>
</dbReference>
<protein>
    <submittedName>
        <fullName evidence="12">DNA, contig: SP663</fullName>
    </submittedName>
</protein>